<evidence type="ECO:0000313" key="4">
    <source>
        <dbReference type="Proteomes" id="UP000006023"/>
    </source>
</evidence>
<dbReference type="Proteomes" id="UP000006023">
    <property type="component" value="Unassembled WGS sequence"/>
</dbReference>
<dbReference type="AlphaFoldDB" id="G7GLY6"/>
<dbReference type="InterPro" id="IPR007527">
    <property type="entry name" value="Znf_SWIM"/>
</dbReference>
<organism evidence="3 4">
    <name type="scientific">Gordonia amarae NBRC 15530</name>
    <dbReference type="NCBI Taxonomy" id="1075090"/>
    <lineage>
        <taxon>Bacteria</taxon>
        <taxon>Bacillati</taxon>
        <taxon>Actinomycetota</taxon>
        <taxon>Actinomycetes</taxon>
        <taxon>Mycobacteriales</taxon>
        <taxon>Gordoniaceae</taxon>
        <taxon>Gordonia</taxon>
    </lineage>
</organism>
<dbReference type="PROSITE" id="PS50966">
    <property type="entry name" value="ZF_SWIM"/>
    <property type="match status" value="1"/>
</dbReference>
<feature type="domain" description="SWIM-type" evidence="2">
    <location>
        <begin position="419"/>
        <end position="458"/>
    </location>
</feature>
<evidence type="ECO:0000256" key="1">
    <source>
        <dbReference type="PROSITE-ProRule" id="PRU00325"/>
    </source>
</evidence>
<dbReference type="RefSeq" id="WP_005184036.1">
    <property type="nucleotide sequence ID" value="NZ_BAED01000020.1"/>
</dbReference>
<keyword evidence="1" id="KW-0479">Metal-binding</keyword>
<dbReference type="eggNOG" id="COG2345">
    <property type="taxonomic scope" value="Bacteria"/>
</dbReference>
<accession>G7GLY6</accession>
<reference evidence="3 4" key="1">
    <citation type="submission" date="2011-11" db="EMBL/GenBank/DDBJ databases">
        <title>Whole genome shotgun sequence of Gordonia amarae NBRC 15530.</title>
        <authorList>
            <person name="Takarada H."/>
            <person name="Hosoyama A."/>
            <person name="Tsuchikane K."/>
            <person name="Katsumata H."/>
            <person name="Yamazaki S."/>
            <person name="Fujita N."/>
        </authorList>
    </citation>
    <scope>NUCLEOTIDE SEQUENCE [LARGE SCALE GENOMIC DNA]</scope>
    <source>
        <strain evidence="3 4">NBRC 15530</strain>
    </source>
</reference>
<dbReference type="GO" id="GO:0008270">
    <property type="term" value="F:zinc ion binding"/>
    <property type="evidence" value="ECO:0007669"/>
    <property type="project" value="UniProtKB-KW"/>
</dbReference>
<dbReference type="STRING" id="1075090.GOAMR_20_01590"/>
<comment type="caution">
    <text evidence="3">The sequence shown here is derived from an EMBL/GenBank/DDBJ whole genome shotgun (WGS) entry which is preliminary data.</text>
</comment>
<keyword evidence="4" id="KW-1185">Reference proteome</keyword>
<sequence>MVGVSTDIDYAYGVLSVLDEVDGVAHLGLATSGGATPDGHVAHPYFLTAFVEYPWVVADALLMVARVARTRFYVPPNSLAAMLRAADPVVTATAEGVRFESFSACCGVYARLDVDADALDARHLAPGVTNVDVNPPLRQALASLRPGEPLRLDVGSESLTVTTFDASVVEEKVTLPKRWLKGFAETQVLSVGMILRYSLDKIDAVRFVQALPKNSPTRSVMWAAPAVRGLRLGTRPTAGAVCVAGPERLRALEPLLRHATGLKAYGPESDRSSSPMASAWVLEVPGGRITVALSPEKSRGFSGEGAVLPLLAGGDVAEDADLISAFLAFDPRIDLVRLATASGLPAKRVEGALAVLASSGQVGFDVTTGHYFHRPLPVNPDALATLHPRLVDAHKLVDAGAVTPAADGRVTVSSGGVDYTVRPSGSITDATCTCPWHAKHRGTRGPCKHILSAHIVSQGDS</sequence>
<protein>
    <recommendedName>
        <fullName evidence="2">SWIM-type domain-containing protein</fullName>
    </recommendedName>
</protein>
<evidence type="ECO:0000313" key="3">
    <source>
        <dbReference type="EMBL" id="GAB04611.1"/>
    </source>
</evidence>
<keyword evidence="1" id="KW-0862">Zinc</keyword>
<keyword evidence="1" id="KW-0863">Zinc-finger</keyword>
<gene>
    <name evidence="3" type="ORF">GOAMR_20_01590</name>
</gene>
<dbReference type="EMBL" id="BAED01000020">
    <property type="protein sequence ID" value="GAB04611.1"/>
    <property type="molecule type" value="Genomic_DNA"/>
</dbReference>
<dbReference type="Pfam" id="PF04434">
    <property type="entry name" value="SWIM"/>
    <property type="match status" value="1"/>
</dbReference>
<evidence type="ECO:0000259" key="2">
    <source>
        <dbReference type="PROSITE" id="PS50966"/>
    </source>
</evidence>
<name>G7GLY6_9ACTN</name>
<proteinExistence type="predicted"/>